<dbReference type="InterPro" id="IPR001640">
    <property type="entry name" value="Lgt"/>
</dbReference>
<dbReference type="Pfam" id="PF01790">
    <property type="entry name" value="LGT"/>
    <property type="match status" value="1"/>
</dbReference>
<comment type="function">
    <text evidence="7">Catalyzes the transfer of the diacylglyceryl group from phosphatidylglycerol to the sulfhydryl group of the N-terminal cysteine of a prolipoprotein, the first step in the formation of mature lipoproteins.</text>
</comment>
<protein>
    <recommendedName>
        <fullName evidence="7">Phosphatidylglycerol--prolipoprotein diacylglyceryl transferase</fullName>
        <ecNumber evidence="7">2.5.1.145</ecNumber>
    </recommendedName>
</protein>
<evidence type="ECO:0000313" key="8">
    <source>
        <dbReference type="EMBL" id="AEP36156.1"/>
    </source>
</evidence>
<dbReference type="PROSITE" id="PS01311">
    <property type="entry name" value="LGT"/>
    <property type="match status" value="1"/>
</dbReference>
<feature type="transmembrane region" description="Helical" evidence="7">
    <location>
        <begin position="198"/>
        <end position="216"/>
    </location>
</feature>
<comment type="catalytic activity">
    <reaction evidence="7">
        <text>L-cysteinyl-[prolipoprotein] + a 1,2-diacyl-sn-glycero-3-phospho-(1'-sn-glycerol) = an S-1,2-diacyl-sn-glyceryl-L-cysteinyl-[prolipoprotein] + sn-glycerol 1-phosphate + H(+)</text>
        <dbReference type="Rhea" id="RHEA:56712"/>
        <dbReference type="Rhea" id="RHEA-COMP:14679"/>
        <dbReference type="Rhea" id="RHEA-COMP:14680"/>
        <dbReference type="ChEBI" id="CHEBI:15378"/>
        <dbReference type="ChEBI" id="CHEBI:29950"/>
        <dbReference type="ChEBI" id="CHEBI:57685"/>
        <dbReference type="ChEBI" id="CHEBI:64716"/>
        <dbReference type="ChEBI" id="CHEBI:140658"/>
        <dbReference type="EC" id="2.5.1.145"/>
    </reaction>
</comment>
<feature type="transmembrane region" description="Helical" evidence="7">
    <location>
        <begin position="56"/>
        <end position="76"/>
    </location>
</feature>
<proteinExistence type="inferred from homology"/>
<dbReference type="eggNOG" id="COG0682">
    <property type="taxonomic scope" value="Bacteria"/>
</dbReference>
<dbReference type="Proteomes" id="UP000009284">
    <property type="component" value="Chromosome"/>
</dbReference>
<dbReference type="HOGENOM" id="CLU_013386_1_0_4"/>
<name>G4QCM6_TAYAM</name>
<organism evidence="8 9">
    <name type="scientific">Taylorella asinigenitalis (strain MCE3)</name>
    <dbReference type="NCBI Taxonomy" id="1008459"/>
    <lineage>
        <taxon>Bacteria</taxon>
        <taxon>Pseudomonadati</taxon>
        <taxon>Pseudomonadota</taxon>
        <taxon>Betaproteobacteria</taxon>
        <taxon>Burkholderiales</taxon>
        <taxon>Alcaligenaceae</taxon>
        <taxon>Taylorella</taxon>
    </lineage>
</organism>
<dbReference type="OrthoDB" id="871140at2"/>
<dbReference type="KEGG" id="tas:TASI_0375"/>
<comment type="similarity">
    <text evidence="1 7">Belongs to the Lgt family.</text>
</comment>
<feature type="binding site" evidence="7">
    <location>
        <position position="139"/>
    </location>
    <ligand>
        <name>a 1,2-diacyl-sn-glycero-3-phospho-(1'-sn-glycerol)</name>
        <dbReference type="ChEBI" id="CHEBI:64716"/>
    </ligand>
</feature>
<reference key="1">
    <citation type="submission" date="2011-09" db="EMBL/GenBank/DDBJ databases">
        <title>Genomic characterization of the Taylorella genus.</title>
        <authorList>
            <person name="Hebert L."/>
            <person name="Moumen B."/>
            <person name="Pons N."/>
            <person name="Duquesne F."/>
            <person name="Breuil M.-F."/>
            <person name="Goux D."/>
            <person name="Batto J.-M."/>
            <person name="Renault P."/>
            <person name="Laugier C."/>
            <person name="Petry S."/>
        </authorList>
    </citation>
    <scope>NUCLEOTIDE SEQUENCE</scope>
    <source>
        <strain>MCE3</strain>
    </source>
</reference>
<dbReference type="AlphaFoldDB" id="G4QCM6"/>
<evidence type="ECO:0000256" key="1">
    <source>
        <dbReference type="ARBA" id="ARBA00007150"/>
    </source>
</evidence>
<keyword evidence="2 7" id="KW-1003">Cell membrane</keyword>
<evidence type="ECO:0000256" key="7">
    <source>
        <dbReference type="HAMAP-Rule" id="MF_01147"/>
    </source>
</evidence>
<feature type="transmembrane region" description="Helical" evidence="7">
    <location>
        <begin position="228"/>
        <end position="253"/>
    </location>
</feature>
<keyword evidence="3 7" id="KW-0808">Transferase</keyword>
<feature type="transmembrane region" description="Helical" evidence="7">
    <location>
        <begin position="96"/>
        <end position="114"/>
    </location>
</feature>
<feature type="transmembrane region" description="Helical" evidence="7">
    <location>
        <begin position="174"/>
        <end position="191"/>
    </location>
</feature>
<dbReference type="UniPathway" id="UPA00664"/>
<comment type="subcellular location">
    <subcellularLocation>
        <location evidence="7">Cell inner membrane</location>
        <topology evidence="7">Multi-pass membrane protein</topology>
    </subcellularLocation>
</comment>
<evidence type="ECO:0000256" key="6">
    <source>
        <dbReference type="ARBA" id="ARBA00023136"/>
    </source>
</evidence>
<sequence>MLTFPQIDPVAIDLGFIKIHWYGIMYLVGFFFAWYLGRYRIRKGYFNVSLNRFEDLLFWCILGVVLGGRLGYVVFYNLSYYLWNPLKIFAFWDGGMAFHGGLIGVTTAMLYFAYREKKHFFEVTDFVSPLVPLGLAFGRIGNFINGELWGRVTDVPWAMIFPGSDDQPRHPSQLYQMMGEGFLLFLIVWIYSSKPRRLGKVTGLFVLGYGIFRFLAEFAREPDSQLGYLALGLSMGQWLSVPMIVLGFVIFVMPMKRRTQDNSNINLPKT</sequence>
<evidence type="ECO:0000256" key="3">
    <source>
        <dbReference type="ARBA" id="ARBA00022679"/>
    </source>
</evidence>
<feature type="transmembrane region" description="Helical" evidence="7">
    <location>
        <begin position="126"/>
        <end position="144"/>
    </location>
</feature>
<comment type="pathway">
    <text evidence="7">Protein modification; lipoprotein biosynthesis (diacylglyceryl transfer).</text>
</comment>
<dbReference type="NCBIfam" id="TIGR00544">
    <property type="entry name" value="lgt"/>
    <property type="match status" value="1"/>
</dbReference>
<keyword evidence="6 7" id="KW-0472">Membrane</keyword>
<dbReference type="PANTHER" id="PTHR30589">
    <property type="entry name" value="PROLIPOPROTEIN DIACYLGLYCERYL TRANSFERASE"/>
    <property type="match status" value="1"/>
</dbReference>
<dbReference type="PANTHER" id="PTHR30589:SF0">
    <property type="entry name" value="PHOSPHATIDYLGLYCEROL--PROLIPOPROTEIN DIACYLGLYCERYL TRANSFERASE"/>
    <property type="match status" value="1"/>
</dbReference>
<feature type="transmembrane region" description="Helical" evidence="7">
    <location>
        <begin position="19"/>
        <end position="36"/>
    </location>
</feature>
<keyword evidence="8" id="KW-0449">Lipoprotein</keyword>
<dbReference type="EMBL" id="CP003059">
    <property type="protein sequence ID" value="AEP36156.1"/>
    <property type="molecule type" value="Genomic_DNA"/>
</dbReference>
<keyword evidence="5 7" id="KW-1133">Transmembrane helix</keyword>
<keyword evidence="9" id="KW-1185">Reference proteome</keyword>
<dbReference type="RefSeq" id="WP_014111054.1">
    <property type="nucleotide sequence ID" value="NC_016043.1"/>
</dbReference>
<dbReference type="HAMAP" id="MF_01147">
    <property type="entry name" value="Lgt"/>
    <property type="match status" value="1"/>
</dbReference>
<evidence type="ECO:0000313" key="9">
    <source>
        <dbReference type="Proteomes" id="UP000009284"/>
    </source>
</evidence>
<gene>
    <name evidence="7" type="primary">lgt</name>
    <name evidence="8" type="ordered locus">TASI_0375</name>
</gene>
<dbReference type="EC" id="2.5.1.145" evidence="7"/>
<evidence type="ECO:0000256" key="4">
    <source>
        <dbReference type="ARBA" id="ARBA00022692"/>
    </source>
</evidence>
<dbReference type="GO" id="GO:0042158">
    <property type="term" value="P:lipoprotein biosynthetic process"/>
    <property type="evidence" value="ECO:0007669"/>
    <property type="project" value="UniProtKB-UniRule"/>
</dbReference>
<dbReference type="GO" id="GO:0005886">
    <property type="term" value="C:plasma membrane"/>
    <property type="evidence" value="ECO:0007669"/>
    <property type="project" value="UniProtKB-SubCell"/>
</dbReference>
<evidence type="ECO:0000256" key="5">
    <source>
        <dbReference type="ARBA" id="ARBA00022989"/>
    </source>
</evidence>
<keyword evidence="7" id="KW-0997">Cell inner membrane</keyword>
<reference evidence="8 9" key="2">
    <citation type="journal article" date="2012" name="PLoS ONE">
        <title>Genomic characterization of the taylorella genus.</title>
        <authorList>
            <person name="Hebert L."/>
            <person name="Moumen B."/>
            <person name="Pons N."/>
            <person name="Duquesne F."/>
            <person name="Breuil M.F."/>
            <person name="Goux D."/>
            <person name="Batto J.M."/>
            <person name="Laugier C."/>
            <person name="Renault P."/>
            <person name="Petry S."/>
        </authorList>
    </citation>
    <scope>NUCLEOTIDE SEQUENCE [LARGE SCALE GENOMIC DNA]</scope>
    <source>
        <strain evidence="8 9">MCE3</strain>
    </source>
</reference>
<dbReference type="GO" id="GO:0008961">
    <property type="term" value="F:phosphatidylglycerol-prolipoprotein diacylglyceryl transferase activity"/>
    <property type="evidence" value="ECO:0007669"/>
    <property type="project" value="UniProtKB-UniRule"/>
</dbReference>
<evidence type="ECO:0000256" key="2">
    <source>
        <dbReference type="ARBA" id="ARBA00022475"/>
    </source>
</evidence>
<accession>G4QCM6</accession>
<dbReference type="STRING" id="1008459.TASI_0375"/>
<keyword evidence="4 7" id="KW-0812">Transmembrane</keyword>